<dbReference type="SUPFAM" id="SSF48452">
    <property type="entry name" value="TPR-like"/>
    <property type="match status" value="1"/>
</dbReference>
<evidence type="ECO:0000313" key="2">
    <source>
        <dbReference type="Proteomes" id="UP001642464"/>
    </source>
</evidence>
<organism evidence="1 2">
    <name type="scientific">Durusdinium trenchii</name>
    <dbReference type="NCBI Taxonomy" id="1381693"/>
    <lineage>
        <taxon>Eukaryota</taxon>
        <taxon>Sar</taxon>
        <taxon>Alveolata</taxon>
        <taxon>Dinophyceae</taxon>
        <taxon>Suessiales</taxon>
        <taxon>Symbiodiniaceae</taxon>
        <taxon>Durusdinium</taxon>
    </lineage>
</organism>
<name>A0ABP0NF82_9DINO</name>
<sequence length="334" mass="36805">MPGHLQRDPALAAQYAGYLAQLGDGEGALKQVRKTMEHGWDDRLPAVLESISNVAPERLLAQLEQWLSVRPGNASLLLTAGRVALRAQLWGKARSFFNEAANAGSLVALEEQLRLSAAMGDRSQAESLQQRRLALLSQSLPELPLPQKRRAWHGRMKELAETADQASERLAAVRHHWRAMPGHLQRDPALAAQYAGYLAQLGDGEGALKQVRKTMEHGWDDRLPAVLESISNVAPERLLAQLEQWLSVRPGNASLLLTAGRVALRAQLWGKARSFFNEAANAGSLVALEEQLRLSAAMGDRSQAESLQQRRLALLSQSLPELPLPQKRPEKDPR</sequence>
<dbReference type="Gene3D" id="1.25.40.10">
    <property type="entry name" value="Tetratricopeptide repeat domain"/>
    <property type="match status" value="1"/>
</dbReference>
<evidence type="ECO:0000313" key="1">
    <source>
        <dbReference type="EMBL" id="CAK9062073.1"/>
    </source>
</evidence>
<gene>
    <name evidence="1" type="ORF">SCF082_LOCUS32409</name>
</gene>
<accession>A0ABP0NF82</accession>
<dbReference type="Proteomes" id="UP001642464">
    <property type="component" value="Unassembled WGS sequence"/>
</dbReference>
<reference evidence="1 2" key="1">
    <citation type="submission" date="2024-02" db="EMBL/GenBank/DDBJ databases">
        <authorList>
            <person name="Chen Y."/>
            <person name="Shah S."/>
            <person name="Dougan E. K."/>
            <person name="Thang M."/>
            <person name="Chan C."/>
        </authorList>
    </citation>
    <scope>NUCLEOTIDE SEQUENCE [LARGE SCALE GENOMIC DNA]</scope>
</reference>
<dbReference type="InterPro" id="IPR011990">
    <property type="entry name" value="TPR-like_helical_dom_sf"/>
</dbReference>
<keyword evidence="2" id="KW-1185">Reference proteome</keyword>
<proteinExistence type="predicted"/>
<comment type="caution">
    <text evidence="1">The sequence shown here is derived from an EMBL/GenBank/DDBJ whole genome shotgun (WGS) entry which is preliminary data.</text>
</comment>
<dbReference type="EMBL" id="CAXAMM010028032">
    <property type="protein sequence ID" value="CAK9062073.1"/>
    <property type="molecule type" value="Genomic_DNA"/>
</dbReference>
<protein>
    <submittedName>
        <fullName evidence="1">HemY protein</fullName>
    </submittedName>
</protein>